<protein>
    <submittedName>
        <fullName evidence="5">Pirin family protein</fullName>
    </submittedName>
</protein>
<dbReference type="Pfam" id="PF02678">
    <property type="entry name" value="Pirin"/>
    <property type="match status" value="1"/>
</dbReference>
<evidence type="ECO:0000259" key="3">
    <source>
        <dbReference type="Pfam" id="PF02678"/>
    </source>
</evidence>
<organism evidence="5 6">
    <name type="scientific">Arthrobacter gandavensis</name>
    <dbReference type="NCBI Taxonomy" id="169960"/>
    <lineage>
        <taxon>Bacteria</taxon>
        <taxon>Bacillati</taxon>
        <taxon>Actinomycetota</taxon>
        <taxon>Actinomycetes</taxon>
        <taxon>Micrococcales</taxon>
        <taxon>Micrococcaceae</taxon>
        <taxon>Arthrobacter</taxon>
    </lineage>
</organism>
<comment type="caution">
    <text evidence="5">The sequence shown here is derived from an EMBL/GenBank/DDBJ whole genome shotgun (WGS) entry which is preliminary data.</text>
</comment>
<proteinExistence type="inferred from homology"/>
<dbReference type="Gene3D" id="2.60.120.10">
    <property type="entry name" value="Jelly Rolls"/>
    <property type="match status" value="2"/>
</dbReference>
<dbReference type="Proteomes" id="UP001500784">
    <property type="component" value="Unassembled WGS sequence"/>
</dbReference>
<evidence type="ECO:0000313" key="6">
    <source>
        <dbReference type="Proteomes" id="UP001500784"/>
    </source>
</evidence>
<dbReference type="CDD" id="cd02247">
    <property type="entry name" value="cupin_pirin_C"/>
    <property type="match status" value="1"/>
</dbReference>
<sequence>MSNVETAPLEVECASTPAADVEIHTPRDVPLGGPRAMPVRRTLPQRGRSLIGAWCFVDHYGPDAVARTGGMVVPPHPHTGLQTVSWLFTGEIEHRDSTGAHAMVRPGELNLMTAGRGIAHSEVSTPQASILHGVQLWLALPEASRHTDPRFEHYAPEPVRGQGWEARIFLGALAGSVSPVRTHSPIVGAELLLEPGTVLELEADPRFAYGLLADTGAVHFQGAAVAPAELAYLPPGNNTLRISAPSGAPVRAVLIGGEPLGETIVMWWNFIGRSHEEIVQYRRDWQQHIGAETHPGADHAVRFTAVPDDPLPPLPAPVLPNARLRPRG</sequence>
<feature type="domain" description="Pirin C-terminal" evidence="4">
    <location>
        <begin position="190"/>
        <end position="287"/>
    </location>
</feature>
<dbReference type="InterPro" id="IPR003829">
    <property type="entry name" value="Pirin_N_dom"/>
</dbReference>
<dbReference type="InterPro" id="IPR014710">
    <property type="entry name" value="RmlC-like_jellyroll"/>
</dbReference>
<dbReference type="PIRSF" id="PIRSF006232">
    <property type="entry name" value="Pirin"/>
    <property type="match status" value="1"/>
</dbReference>
<dbReference type="PANTHER" id="PTHR13903">
    <property type="entry name" value="PIRIN-RELATED"/>
    <property type="match status" value="1"/>
</dbReference>
<accession>A0ABN2P2N0</accession>
<dbReference type="Pfam" id="PF05726">
    <property type="entry name" value="Pirin_C"/>
    <property type="match status" value="1"/>
</dbReference>
<comment type="similarity">
    <text evidence="1 2">Belongs to the pirin family.</text>
</comment>
<dbReference type="EMBL" id="BAAALV010000002">
    <property type="protein sequence ID" value="GAA1909169.1"/>
    <property type="molecule type" value="Genomic_DNA"/>
</dbReference>
<dbReference type="InterPro" id="IPR011051">
    <property type="entry name" value="RmlC_Cupin_sf"/>
</dbReference>
<reference evidence="5 6" key="1">
    <citation type="journal article" date="2019" name="Int. J. Syst. Evol. Microbiol.">
        <title>The Global Catalogue of Microorganisms (GCM) 10K type strain sequencing project: providing services to taxonomists for standard genome sequencing and annotation.</title>
        <authorList>
            <consortium name="The Broad Institute Genomics Platform"/>
            <consortium name="The Broad Institute Genome Sequencing Center for Infectious Disease"/>
            <person name="Wu L."/>
            <person name="Ma J."/>
        </authorList>
    </citation>
    <scope>NUCLEOTIDE SEQUENCE [LARGE SCALE GENOMIC DNA]</scope>
    <source>
        <strain evidence="5 6">JCM 13316</strain>
    </source>
</reference>
<dbReference type="InterPro" id="IPR008778">
    <property type="entry name" value="Pirin_C_dom"/>
</dbReference>
<dbReference type="InterPro" id="IPR012093">
    <property type="entry name" value="Pirin"/>
</dbReference>
<name>A0ABN2P2N0_9MICC</name>
<dbReference type="PANTHER" id="PTHR13903:SF8">
    <property type="entry name" value="PIRIN"/>
    <property type="match status" value="1"/>
</dbReference>
<evidence type="ECO:0000313" key="5">
    <source>
        <dbReference type="EMBL" id="GAA1909169.1"/>
    </source>
</evidence>
<evidence type="ECO:0000256" key="2">
    <source>
        <dbReference type="RuleBase" id="RU003457"/>
    </source>
</evidence>
<keyword evidence="6" id="KW-1185">Reference proteome</keyword>
<feature type="domain" description="Pirin N-terminal" evidence="3">
    <location>
        <begin position="39"/>
        <end position="138"/>
    </location>
</feature>
<dbReference type="SUPFAM" id="SSF51182">
    <property type="entry name" value="RmlC-like cupins"/>
    <property type="match status" value="1"/>
</dbReference>
<evidence type="ECO:0000259" key="4">
    <source>
        <dbReference type="Pfam" id="PF05726"/>
    </source>
</evidence>
<evidence type="ECO:0000256" key="1">
    <source>
        <dbReference type="ARBA" id="ARBA00008416"/>
    </source>
</evidence>
<gene>
    <name evidence="5" type="ORF">GCM10009688_12100</name>
</gene>
<dbReference type="RefSeq" id="WP_211372331.1">
    <property type="nucleotide sequence ID" value="NZ_BAAALV010000002.1"/>
</dbReference>
<dbReference type="CDD" id="cd02909">
    <property type="entry name" value="cupin_pirin_N"/>
    <property type="match status" value="1"/>
</dbReference>